<name>A0ABV8TXU6_9ACTN</name>
<gene>
    <name evidence="2" type="ORF">ACFPET_08320</name>
</gene>
<protein>
    <recommendedName>
        <fullName evidence="4">Terminase small subunit</fullName>
    </recommendedName>
</protein>
<dbReference type="EMBL" id="JBHSDK010000012">
    <property type="protein sequence ID" value="MFC4335201.1"/>
    <property type="molecule type" value="Genomic_DNA"/>
</dbReference>
<reference evidence="3" key="1">
    <citation type="journal article" date="2019" name="Int. J. Syst. Evol. Microbiol.">
        <title>The Global Catalogue of Microorganisms (GCM) 10K type strain sequencing project: providing services to taxonomists for standard genome sequencing and annotation.</title>
        <authorList>
            <consortium name="The Broad Institute Genomics Platform"/>
            <consortium name="The Broad Institute Genome Sequencing Center for Infectious Disease"/>
            <person name="Wu L."/>
            <person name="Ma J."/>
        </authorList>
    </citation>
    <scope>NUCLEOTIDE SEQUENCE [LARGE SCALE GENOMIC DNA]</scope>
    <source>
        <strain evidence="3">IBRC-M 10908</strain>
    </source>
</reference>
<dbReference type="RefSeq" id="WP_380619663.1">
    <property type="nucleotide sequence ID" value="NZ_JBHSDK010000012.1"/>
</dbReference>
<sequence length="149" mass="16709">MAGNGPPPGKTRRRRNRDELAEFGTQLHDGTTSESPPLPDSSPWSPHTLDWYETWRSSPQAAAFIATDWQRLHMIALLVEELPNADTPGKLTGLMSEIRINESLLGATHVDRLRARMKIERPNQGSGKELSTGVVDIAERRRRRMNDAS</sequence>
<evidence type="ECO:0000256" key="1">
    <source>
        <dbReference type="SAM" id="MobiDB-lite"/>
    </source>
</evidence>
<organism evidence="2 3">
    <name type="scientific">Salininema proteolyticum</name>
    <dbReference type="NCBI Taxonomy" id="1607685"/>
    <lineage>
        <taxon>Bacteria</taxon>
        <taxon>Bacillati</taxon>
        <taxon>Actinomycetota</taxon>
        <taxon>Actinomycetes</taxon>
        <taxon>Glycomycetales</taxon>
        <taxon>Glycomycetaceae</taxon>
        <taxon>Salininema</taxon>
    </lineage>
</organism>
<feature type="compositionally biased region" description="Basic residues" evidence="1">
    <location>
        <begin position="140"/>
        <end position="149"/>
    </location>
</feature>
<dbReference type="InterPro" id="IPR057972">
    <property type="entry name" value="Terminase_7"/>
</dbReference>
<dbReference type="Proteomes" id="UP001595823">
    <property type="component" value="Unassembled WGS sequence"/>
</dbReference>
<evidence type="ECO:0000313" key="2">
    <source>
        <dbReference type="EMBL" id="MFC4335201.1"/>
    </source>
</evidence>
<evidence type="ECO:0000313" key="3">
    <source>
        <dbReference type="Proteomes" id="UP001595823"/>
    </source>
</evidence>
<proteinExistence type="predicted"/>
<dbReference type="Pfam" id="PF25673">
    <property type="entry name" value="Terminase_7"/>
    <property type="match status" value="1"/>
</dbReference>
<evidence type="ECO:0008006" key="4">
    <source>
        <dbReference type="Google" id="ProtNLM"/>
    </source>
</evidence>
<accession>A0ABV8TXU6</accession>
<feature type="region of interest" description="Disordered" evidence="1">
    <location>
        <begin position="121"/>
        <end position="149"/>
    </location>
</feature>
<feature type="region of interest" description="Disordered" evidence="1">
    <location>
        <begin position="1"/>
        <end position="46"/>
    </location>
</feature>
<keyword evidence="3" id="KW-1185">Reference proteome</keyword>
<comment type="caution">
    <text evidence="2">The sequence shown here is derived from an EMBL/GenBank/DDBJ whole genome shotgun (WGS) entry which is preliminary data.</text>
</comment>